<dbReference type="Proteomes" id="UP000800235">
    <property type="component" value="Unassembled WGS sequence"/>
</dbReference>
<dbReference type="AlphaFoldDB" id="A0A9P4NF07"/>
<proteinExistence type="predicted"/>
<evidence type="ECO:0000313" key="2">
    <source>
        <dbReference type="Proteomes" id="UP000800235"/>
    </source>
</evidence>
<sequence>MHYITVNPKLTSFLRDVADPYTANFTKGSIQPQPALRTDPSIVLAIFYFVCKQLQTVFHVALPHSSKWRFFSPIIGPYLFFLYSHAARGLEWAFTSNPYFAGKVANMVFSWIQFAGFNYVSKVFQEIKAGRFSRSTKPRSVEIEEQNNEQQITATPSQTHEYADLSTIIPILADHTTSLTRYNRLNSSREEQIQNVFREVQVLARLYTRVQESQDQTIADTITRIEGQYARQIAQIEQQYAHAVKERISQIEEMYQAKLDCKENELVVLDGELEAKEVALERKNEENQTLWATIGVGNGDVVISPASTYSAPRTPQSPLPMVLPLSLGNKVKPKPAAYITREVAPSGGITFRNTSIFDPRNSLGSILSEVSPKSIRYSSRKDINTSSPTFGGGNVIALNPALEYCDAIVSSPIEISEPSTSNYSDEGSIHRNITTSFSDISSQASPPLGLRMNGSIPKPTYLRGARESIKLEEVLGLWEQPRYDSGLGLWGSRETKKSV</sequence>
<reference evidence="1" key="1">
    <citation type="journal article" date="2020" name="Stud. Mycol.">
        <title>101 Dothideomycetes genomes: a test case for predicting lifestyles and emergence of pathogens.</title>
        <authorList>
            <person name="Haridas S."/>
            <person name="Albert R."/>
            <person name="Binder M."/>
            <person name="Bloem J."/>
            <person name="Labutti K."/>
            <person name="Salamov A."/>
            <person name="Andreopoulos B."/>
            <person name="Baker S."/>
            <person name="Barry K."/>
            <person name="Bills G."/>
            <person name="Bluhm B."/>
            <person name="Cannon C."/>
            <person name="Castanera R."/>
            <person name="Culley D."/>
            <person name="Daum C."/>
            <person name="Ezra D."/>
            <person name="Gonzalez J."/>
            <person name="Henrissat B."/>
            <person name="Kuo A."/>
            <person name="Liang C."/>
            <person name="Lipzen A."/>
            <person name="Lutzoni F."/>
            <person name="Magnuson J."/>
            <person name="Mondo S."/>
            <person name="Nolan M."/>
            <person name="Ohm R."/>
            <person name="Pangilinan J."/>
            <person name="Park H.-J."/>
            <person name="Ramirez L."/>
            <person name="Alfaro M."/>
            <person name="Sun H."/>
            <person name="Tritt A."/>
            <person name="Yoshinaga Y."/>
            <person name="Zwiers L.-H."/>
            <person name="Turgeon B."/>
            <person name="Goodwin S."/>
            <person name="Spatafora J."/>
            <person name="Crous P."/>
            <person name="Grigoriev I."/>
        </authorList>
    </citation>
    <scope>NUCLEOTIDE SEQUENCE</scope>
    <source>
        <strain evidence="1">CBS 130266</strain>
    </source>
</reference>
<organism evidence="1 2">
    <name type="scientific">Tothia fuscella</name>
    <dbReference type="NCBI Taxonomy" id="1048955"/>
    <lineage>
        <taxon>Eukaryota</taxon>
        <taxon>Fungi</taxon>
        <taxon>Dikarya</taxon>
        <taxon>Ascomycota</taxon>
        <taxon>Pezizomycotina</taxon>
        <taxon>Dothideomycetes</taxon>
        <taxon>Pleosporomycetidae</taxon>
        <taxon>Venturiales</taxon>
        <taxon>Cylindrosympodiaceae</taxon>
        <taxon>Tothia</taxon>
    </lineage>
</organism>
<name>A0A9P4NF07_9PEZI</name>
<evidence type="ECO:0000313" key="1">
    <source>
        <dbReference type="EMBL" id="KAF2418667.1"/>
    </source>
</evidence>
<protein>
    <submittedName>
        <fullName evidence="1">Uncharacterized protein</fullName>
    </submittedName>
</protein>
<comment type="caution">
    <text evidence="1">The sequence shown here is derived from an EMBL/GenBank/DDBJ whole genome shotgun (WGS) entry which is preliminary data.</text>
</comment>
<dbReference type="EMBL" id="MU007126">
    <property type="protein sequence ID" value="KAF2418667.1"/>
    <property type="molecule type" value="Genomic_DNA"/>
</dbReference>
<gene>
    <name evidence="1" type="ORF">EJ08DRAFT_666148</name>
</gene>
<accession>A0A9P4NF07</accession>
<keyword evidence="2" id="KW-1185">Reference proteome</keyword>